<keyword evidence="2" id="KW-1185">Reference proteome</keyword>
<reference evidence="1 2" key="1">
    <citation type="journal article" date="2023" name="Microorganisms">
        <title>Thiorhodovibrio frisius and Trv. litoralis spp. nov., Two Novel Members from a Clade of Fastidious Purple Sulfur Bacteria That Exhibit Unique Red-Shifted Light-Harvesting Capabilities.</title>
        <authorList>
            <person name="Methner A."/>
            <person name="Kuzyk S.B."/>
            <person name="Petersen J."/>
            <person name="Bauer S."/>
            <person name="Brinkmann H."/>
            <person name="Sichau K."/>
            <person name="Wanner G."/>
            <person name="Wolf J."/>
            <person name="Neumann-Schaal M."/>
            <person name="Henke P."/>
            <person name="Tank M."/>
            <person name="Sproer C."/>
            <person name="Bunk B."/>
            <person name="Overmann J."/>
        </authorList>
    </citation>
    <scope>NUCLEOTIDE SEQUENCE [LARGE SCALE GENOMIC DNA]</scope>
    <source>
        <strain evidence="1 2">DSM 6702</strain>
    </source>
</reference>
<name>A0ABZ0SAX5_9GAMM</name>
<dbReference type="RefSeq" id="WP_328987954.1">
    <property type="nucleotide sequence ID" value="NZ_CP121472.1"/>
</dbReference>
<evidence type="ECO:0008006" key="3">
    <source>
        <dbReference type="Google" id="ProtNLM"/>
    </source>
</evidence>
<accession>A0ABZ0SAX5</accession>
<evidence type="ECO:0000313" key="2">
    <source>
        <dbReference type="Proteomes" id="UP001432180"/>
    </source>
</evidence>
<proteinExistence type="predicted"/>
<organism evidence="1 2">
    <name type="scientific">Thiorhodovibrio winogradskyi</name>
    <dbReference type="NCBI Taxonomy" id="77007"/>
    <lineage>
        <taxon>Bacteria</taxon>
        <taxon>Pseudomonadati</taxon>
        <taxon>Pseudomonadota</taxon>
        <taxon>Gammaproteobacteria</taxon>
        <taxon>Chromatiales</taxon>
        <taxon>Chromatiaceae</taxon>
        <taxon>Thiorhodovibrio</taxon>
    </lineage>
</organism>
<protein>
    <recommendedName>
        <fullName evidence="3">PIN domain-containing protein</fullName>
    </recommendedName>
</protein>
<sequence>MKPKVYLETSVVSYLTARLSKNVIEAGHQQTTCQFWDRRNDFALFASELVLTEGIAVISPTRKSKPKFPRTSSVKVYCCRFFVRQKSLSEEKMSKNIVQAVSP</sequence>
<evidence type="ECO:0000313" key="1">
    <source>
        <dbReference type="EMBL" id="WPL17444.1"/>
    </source>
</evidence>
<gene>
    <name evidence="1" type="ORF">Thiowin_02458</name>
</gene>
<dbReference type="EMBL" id="CP121472">
    <property type="protein sequence ID" value="WPL17444.1"/>
    <property type="molecule type" value="Genomic_DNA"/>
</dbReference>
<dbReference type="Proteomes" id="UP001432180">
    <property type="component" value="Chromosome"/>
</dbReference>